<name>A0A397TD91_9GLOM</name>
<dbReference type="OrthoDB" id="2349664at2759"/>
<accession>A0A397TD91</accession>
<reference evidence="1 2" key="1">
    <citation type="submission" date="2018-06" db="EMBL/GenBank/DDBJ databases">
        <title>Comparative genomics reveals the genomic features of Rhizophagus irregularis, R. cerebriforme, R. diaphanum and Gigaspora rosea, and their symbiotic lifestyle signature.</title>
        <authorList>
            <person name="Morin E."/>
            <person name="San Clemente H."/>
            <person name="Chen E.C.H."/>
            <person name="De La Providencia I."/>
            <person name="Hainaut M."/>
            <person name="Kuo A."/>
            <person name="Kohler A."/>
            <person name="Murat C."/>
            <person name="Tang N."/>
            <person name="Roy S."/>
            <person name="Loubradou J."/>
            <person name="Henrissat B."/>
            <person name="Grigoriev I.V."/>
            <person name="Corradi N."/>
            <person name="Roux C."/>
            <person name="Martin F.M."/>
        </authorList>
    </citation>
    <scope>NUCLEOTIDE SEQUENCE [LARGE SCALE GENOMIC DNA]</scope>
    <source>
        <strain evidence="1 2">DAOM 227022</strain>
    </source>
</reference>
<protein>
    <recommendedName>
        <fullName evidence="3">F-box domain-containing protein</fullName>
    </recommendedName>
</protein>
<keyword evidence="2" id="KW-1185">Reference proteome</keyword>
<evidence type="ECO:0000313" key="1">
    <source>
        <dbReference type="EMBL" id="RIA94287.1"/>
    </source>
</evidence>
<sequence>MEDCLRIIFTELQEDSASLYSCILVNRFWCRIAVPILWKHPYNYRKISRDKLYNVIIHLLPQSSKQLLFDNNIDLPSLSTISNKSLFNYISYLSQIYPGSIDNMIQTLIKSEVGFNKFQEDYKKYLLEQEIYKLFIKNSLFLRN</sequence>
<proteinExistence type="predicted"/>
<comment type="caution">
    <text evidence="1">The sequence shown here is derived from an EMBL/GenBank/DDBJ whole genome shotgun (WGS) entry which is preliminary data.</text>
</comment>
<dbReference type="AlphaFoldDB" id="A0A397TD91"/>
<gene>
    <name evidence="1" type="ORF">C1645_873551</name>
</gene>
<dbReference type="EMBL" id="QKYT01000085">
    <property type="protein sequence ID" value="RIA94287.1"/>
    <property type="molecule type" value="Genomic_DNA"/>
</dbReference>
<evidence type="ECO:0008006" key="3">
    <source>
        <dbReference type="Google" id="ProtNLM"/>
    </source>
</evidence>
<evidence type="ECO:0000313" key="2">
    <source>
        <dbReference type="Proteomes" id="UP000265703"/>
    </source>
</evidence>
<dbReference type="Proteomes" id="UP000265703">
    <property type="component" value="Unassembled WGS sequence"/>
</dbReference>
<organism evidence="1 2">
    <name type="scientific">Glomus cerebriforme</name>
    <dbReference type="NCBI Taxonomy" id="658196"/>
    <lineage>
        <taxon>Eukaryota</taxon>
        <taxon>Fungi</taxon>
        <taxon>Fungi incertae sedis</taxon>
        <taxon>Mucoromycota</taxon>
        <taxon>Glomeromycotina</taxon>
        <taxon>Glomeromycetes</taxon>
        <taxon>Glomerales</taxon>
        <taxon>Glomeraceae</taxon>
        <taxon>Glomus</taxon>
    </lineage>
</organism>